<accession>A0A086JGT7</accession>
<name>A0A086JGT7_TOXGO</name>
<organism evidence="1 2">
    <name type="scientific">Toxoplasma gondii GAB2-2007-GAL-DOM2</name>
    <dbReference type="NCBI Taxonomy" id="1130820"/>
    <lineage>
        <taxon>Eukaryota</taxon>
        <taxon>Sar</taxon>
        <taxon>Alveolata</taxon>
        <taxon>Apicomplexa</taxon>
        <taxon>Conoidasida</taxon>
        <taxon>Coccidia</taxon>
        <taxon>Eucoccidiorida</taxon>
        <taxon>Eimeriorina</taxon>
        <taxon>Sarcocystidae</taxon>
        <taxon>Toxoplasma</taxon>
    </lineage>
</organism>
<evidence type="ECO:0000313" key="1">
    <source>
        <dbReference type="EMBL" id="KFG31355.1"/>
    </source>
</evidence>
<evidence type="ECO:0000313" key="2">
    <source>
        <dbReference type="Proteomes" id="UP000028837"/>
    </source>
</evidence>
<protein>
    <submittedName>
        <fullName evidence="1">Uncharacterized protein</fullName>
    </submittedName>
</protein>
<dbReference type="Proteomes" id="UP000028837">
    <property type="component" value="Unassembled WGS sequence"/>
</dbReference>
<proteinExistence type="predicted"/>
<sequence>MAGSYFAVRAGSGALAATTNASRVSYLAKLGRWPSSAVVSARVSPRVSATNSAFFCSLSRTRFAANAVQAHGGAHAPAATVTPRYTDDIPAEYYQNGIFKNYKRDDSPLRSLIRMGLTFGTCFLIIFLNHQASCSHWHFKHRIAGSYLDSAE</sequence>
<reference evidence="1 2" key="1">
    <citation type="submission" date="2014-02" db="EMBL/GenBank/DDBJ databases">
        <authorList>
            <person name="Sibley D."/>
            <person name="Venepally P."/>
            <person name="Karamycheva S."/>
            <person name="Hadjithomas M."/>
            <person name="Khan A."/>
            <person name="Brunk B."/>
            <person name="Roos D."/>
            <person name="Caler E."/>
            <person name="Lorenzi H."/>
        </authorList>
    </citation>
    <scope>NUCLEOTIDE SEQUENCE [LARGE SCALE GENOMIC DNA]</scope>
    <source>
        <strain evidence="1 2">GAB2-2007-GAL-DOM2</strain>
    </source>
</reference>
<dbReference type="AlphaFoldDB" id="A0A086JGT7"/>
<gene>
    <name evidence="1" type="ORF">TGDOM2_257160</name>
</gene>
<dbReference type="VEuPathDB" id="ToxoDB:TGDOM2_257160"/>
<comment type="caution">
    <text evidence="1">The sequence shown here is derived from an EMBL/GenBank/DDBJ whole genome shotgun (WGS) entry which is preliminary data.</text>
</comment>
<dbReference type="EMBL" id="AHZU02001534">
    <property type="protein sequence ID" value="KFG31355.1"/>
    <property type="molecule type" value="Genomic_DNA"/>
</dbReference>
<dbReference type="OrthoDB" id="328843at2759"/>